<evidence type="ECO:0000313" key="3">
    <source>
        <dbReference type="EMBL" id="AZG13765.1"/>
    </source>
</evidence>
<dbReference type="AlphaFoldDB" id="A0A3G8H0H8"/>
<dbReference type="InterPro" id="IPR005064">
    <property type="entry name" value="BUG"/>
</dbReference>
<dbReference type="Gene3D" id="3.40.190.10">
    <property type="entry name" value="Periplasmic binding protein-like II"/>
    <property type="match status" value="1"/>
</dbReference>
<accession>A0A3G8H0H8</accession>
<evidence type="ECO:0000313" key="4">
    <source>
        <dbReference type="Proteomes" id="UP000270411"/>
    </source>
</evidence>
<feature type="compositionally biased region" description="Basic and acidic residues" evidence="2">
    <location>
        <begin position="16"/>
        <end position="27"/>
    </location>
</feature>
<sequence length="366" mass="38577">MRGCSAPARCGSEAPRGNDQKSGRPEPAHIGGSNVQDRQHRRHRRLAISALALAAALPFAPAQAQQNYPDKPIRLVVPFPAGGPTDTAARIIGQKIGETLKQTVVVDNRPGASGTIGTETVAKSAPDGYTLVMLATPTLLAPHLLPRKSYDIFKDFTPVGNAYELPIVMVVNPTALPDVTDLPSYIAKAKAAPGKMNYTSAGNGSFGHLSTELLKNLGHFDVQHVPYKGSAPAISDLLAGQVPMMFSDMIAALPHIKAGKLRPIAVGSARRVSFAPDVKTVAEQGFPGFDASSWGGLLVPAGTPKDVVARLSDALKGALADPTVQQKMLGAGTVASYQTPEQLAARMQNDYARWGKVIKDNGIKSD</sequence>
<organism evidence="3 4">
    <name type="scientific">Cupriavidus pauculus</name>
    <dbReference type="NCBI Taxonomy" id="82633"/>
    <lineage>
        <taxon>Bacteria</taxon>
        <taxon>Pseudomonadati</taxon>
        <taxon>Pseudomonadota</taxon>
        <taxon>Betaproteobacteria</taxon>
        <taxon>Burkholderiales</taxon>
        <taxon>Burkholderiaceae</taxon>
        <taxon>Cupriavidus</taxon>
    </lineage>
</organism>
<gene>
    <name evidence="3" type="ORF">EHF44_10060</name>
</gene>
<dbReference type="InterPro" id="IPR042100">
    <property type="entry name" value="Bug_dom1"/>
</dbReference>
<dbReference type="CDD" id="cd13578">
    <property type="entry name" value="PBP2_Bug27"/>
    <property type="match status" value="1"/>
</dbReference>
<dbReference type="PANTHER" id="PTHR42928">
    <property type="entry name" value="TRICARBOXYLATE-BINDING PROTEIN"/>
    <property type="match status" value="1"/>
</dbReference>
<comment type="similarity">
    <text evidence="1">Belongs to the UPF0065 (bug) family.</text>
</comment>
<dbReference type="EMBL" id="CP033969">
    <property type="protein sequence ID" value="AZG13765.1"/>
    <property type="molecule type" value="Genomic_DNA"/>
</dbReference>
<name>A0A3G8H0H8_9BURK</name>
<dbReference type="PIRSF" id="PIRSF017082">
    <property type="entry name" value="YflP"/>
    <property type="match status" value="1"/>
</dbReference>
<dbReference type="Proteomes" id="UP000270411">
    <property type="component" value="Chromosome 1"/>
</dbReference>
<dbReference type="PANTHER" id="PTHR42928:SF5">
    <property type="entry name" value="BLR1237 PROTEIN"/>
    <property type="match status" value="1"/>
</dbReference>
<reference evidence="4" key="1">
    <citation type="submission" date="2018-11" db="EMBL/GenBank/DDBJ databases">
        <title>FDA dAtabase for Regulatory Grade micrObial Sequences (FDA-ARGOS): Supporting development and validation of Infectious Disease Dx tests.</title>
        <authorList>
            <person name="Goldberg B."/>
            <person name="Campos J."/>
            <person name="Tallon L."/>
            <person name="Sadzewicz L."/>
            <person name="Zhao X."/>
            <person name="Vavikolanu K."/>
            <person name="Mehta A."/>
            <person name="Aluvathingal J."/>
            <person name="Nadendla S."/>
            <person name="Geyer C."/>
            <person name="Nandy P."/>
            <person name="Yan Y."/>
            <person name="Sichtig H."/>
        </authorList>
    </citation>
    <scope>NUCLEOTIDE SEQUENCE [LARGE SCALE GENOMIC DNA]</scope>
    <source>
        <strain evidence="4">FDAARGOS_614</strain>
    </source>
</reference>
<dbReference type="Gene3D" id="3.40.190.150">
    <property type="entry name" value="Bordetella uptake gene, domain 1"/>
    <property type="match status" value="1"/>
</dbReference>
<dbReference type="KEGG" id="cpau:EHF44_10060"/>
<evidence type="ECO:0000256" key="2">
    <source>
        <dbReference type="SAM" id="MobiDB-lite"/>
    </source>
</evidence>
<feature type="region of interest" description="Disordered" evidence="2">
    <location>
        <begin position="1"/>
        <end position="42"/>
    </location>
</feature>
<protein>
    <submittedName>
        <fullName evidence="3">Tripartite tricarboxylate transporter substrate binding protein</fullName>
    </submittedName>
</protein>
<proteinExistence type="inferred from homology"/>
<dbReference type="SUPFAM" id="SSF53850">
    <property type="entry name" value="Periplasmic binding protein-like II"/>
    <property type="match status" value="1"/>
</dbReference>
<dbReference type="Pfam" id="PF03401">
    <property type="entry name" value="TctC"/>
    <property type="match status" value="1"/>
</dbReference>
<evidence type="ECO:0000256" key="1">
    <source>
        <dbReference type="ARBA" id="ARBA00006987"/>
    </source>
</evidence>
<dbReference type="OrthoDB" id="8678477at2"/>